<dbReference type="CDD" id="cd00303">
    <property type="entry name" value="retropepsin_like"/>
    <property type="match status" value="1"/>
</dbReference>
<dbReference type="PANTHER" id="PTHR33067:SF31">
    <property type="entry name" value="RNA-DIRECTED DNA POLYMERASE"/>
    <property type="match status" value="1"/>
</dbReference>
<proteinExistence type="predicted"/>
<organism evidence="1 2">
    <name type="scientific">Tanacetum coccineum</name>
    <dbReference type="NCBI Taxonomy" id="301880"/>
    <lineage>
        <taxon>Eukaryota</taxon>
        <taxon>Viridiplantae</taxon>
        <taxon>Streptophyta</taxon>
        <taxon>Embryophyta</taxon>
        <taxon>Tracheophyta</taxon>
        <taxon>Spermatophyta</taxon>
        <taxon>Magnoliopsida</taxon>
        <taxon>eudicotyledons</taxon>
        <taxon>Gunneridae</taxon>
        <taxon>Pentapetalae</taxon>
        <taxon>asterids</taxon>
        <taxon>campanulids</taxon>
        <taxon>Asterales</taxon>
        <taxon>Asteraceae</taxon>
        <taxon>Asteroideae</taxon>
        <taxon>Anthemideae</taxon>
        <taxon>Anthemidinae</taxon>
        <taxon>Tanacetum</taxon>
    </lineage>
</organism>
<evidence type="ECO:0000313" key="2">
    <source>
        <dbReference type="Proteomes" id="UP001151760"/>
    </source>
</evidence>
<dbReference type="InterPro" id="IPR021109">
    <property type="entry name" value="Peptidase_aspartic_dom_sf"/>
</dbReference>
<accession>A0ABQ5B404</accession>
<name>A0ABQ5B404_9ASTR</name>
<keyword evidence="2" id="KW-1185">Reference proteome</keyword>
<dbReference type="PANTHER" id="PTHR33067">
    <property type="entry name" value="RNA-DIRECTED DNA POLYMERASE-RELATED"/>
    <property type="match status" value="1"/>
</dbReference>
<reference evidence="1" key="2">
    <citation type="submission" date="2022-01" db="EMBL/GenBank/DDBJ databases">
        <authorList>
            <person name="Yamashiro T."/>
            <person name="Shiraishi A."/>
            <person name="Satake H."/>
            <person name="Nakayama K."/>
        </authorList>
    </citation>
    <scope>NUCLEOTIDE SEQUENCE</scope>
</reference>
<dbReference type="Proteomes" id="UP001151760">
    <property type="component" value="Unassembled WGS sequence"/>
</dbReference>
<reference evidence="1" key="1">
    <citation type="journal article" date="2022" name="Int. J. Mol. Sci.">
        <title>Draft Genome of Tanacetum Coccineum: Genomic Comparison of Closely Related Tanacetum-Family Plants.</title>
        <authorList>
            <person name="Yamashiro T."/>
            <person name="Shiraishi A."/>
            <person name="Nakayama K."/>
            <person name="Satake H."/>
        </authorList>
    </citation>
    <scope>NUCLEOTIDE SEQUENCE</scope>
</reference>
<dbReference type="EMBL" id="BQNB010012864">
    <property type="protein sequence ID" value="GJT08867.1"/>
    <property type="molecule type" value="Genomic_DNA"/>
</dbReference>
<comment type="caution">
    <text evidence="1">The sequence shown here is derived from an EMBL/GenBank/DDBJ whole genome shotgun (WGS) entry which is preliminary data.</text>
</comment>
<dbReference type="Gene3D" id="2.40.70.10">
    <property type="entry name" value="Acid Proteases"/>
    <property type="match status" value="1"/>
</dbReference>
<gene>
    <name evidence="1" type="ORF">Tco_0843329</name>
</gene>
<sequence>MANLESCVNVIPLYLFKKINIGLLEETDHIFGLADGTKSYPFGIVKEVEVHIGKLKLLNNFYVIDMKKDPETPLLVGRGFLATANAVIDCKMAKIAVGEGITRSVFGVKGVDLGEEEAPYWTTLGKSEITDMAPSATLIRDTYVILIAWRGIPEESSAIDFEQRLETIFGRQVNRVHTLDFEGLTLDMRQRTNSGAYWLRIVDVIPDKGDLSDYWVEISSGRDFLRGAPSYTYIRDPVQRLCHMLISYNFSMKGQAPEKAERIPVRLRVTVEYMVSLLALTSIWNREWNMLGCVADPAPVLAPQPPPPPPAAGRTMP</sequence>
<protein>
    <submittedName>
        <fullName evidence="1">MAK10-like protein</fullName>
    </submittedName>
</protein>
<evidence type="ECO:0000313" key="1">
    <source>
        <dbReference type="EMBL" id="GJT08867.1"/>
    </source>
</evidence>